<evidence type="ECO:0000256" key="1">
    <source>
        <dbReference type="SAM" id="Phobius"/>
    </source>
</evidence>
<accession>A0ABN8P2P2</accession>
<feature type="signal peptide" evidence="2">
    <location>
        <begin position="1"/>
        <end position="23"/>
    </location>
</feature>
<gene>
    <name evidence="3" type="ORF">PLOB_00034460</name>
</gene>
<protein>
    <recommendedName>
        <fullName evidence="5">MHC class II antigen</fullName>
    </recommendedName>
</protein>
<dbReference type="Proteomes" id="UP001159405">
    <property type="component" value="Unassembled WGS sequence"/>
</dbReference>
<comment type="caution">
    <text evidence="3">The sequence shown here is derived from an EMBL/GenBank/DDBJ whole genome shotgun (WGS) entry which is preliminary data.</text>
</comment>
<name>A0ABN8P2P2_9CNID</name>
<evidence type="ECO:0000313" key="3">
    <source>
        <dbReference type="EMBL" id="CAH3130182.1"/>
    </source>
</evidence>
<reference evidence="3 4" key="1">
    <citation type="submission" date="2022-05" db="EMBL/GenBank/DDBJ databases">
        <authorList>
            <consortium name="Genoscope - CEA"/>
            <person name="William W."/>
        </authorList>
    </citation>
    <scope>NUCLEOTIDE SEQUENCE [LARGE SCALE GENOMIC DNA]</scope>
</reference>
<evidence type="ECO:0000313" key="4">
    <source>
        <dbReference type="Proteomes" id="UP001159405"/>
    </source>
</evidence>
<feature type="transmembrane region" description="Helical" evidence="1">
    <location>
        <begin position="33"/>
        <end position="53"/>
    </location>
</feature>
<dbReference type="EMBL" id="CALNXK010000047">
    <property type="protein sequence ID" value="CAH3130182.1"/>
    <property type="molecule type" value="Genomic_DNA"/>
</dbReference>
<evidence type="ECO:0008006" key="5">
    <source>
        <dbReference type="Google" id="ProtNLM"/>
    </source>
</evidence>
<keyword evidence="4" id="KW-1185">Reference proteome</keyword>
<evidence type="ECO:0000256" key="2">
    <source>
        <dbReference type="SAM" id="SignalP"/>
    </source>
</evidence>
<sequence length="98" mass="10606">MPTSRFAVFFSLVVFQGLHHVACGQIDTVDYIAIGSSLGLAVLILTVLGYFLWRAQKRSDMGANKEMGQDNRVFTNGNAVEEGNVHGISMKQLSTATG</sequence>
<keyword evidence="1" id="KW-0812">Transmembrane</keyword>
<keyword evidence="2" id="KW-0732">Signal</keyword>
<feature type="chain" id="PRO_5046929232" description="MHC class II antigen" evidence="2">
    <location>
        <begin position="24"/>
        <end position="98"/>
    </location>
</feature>
<keyword evidence="1" id="KW-1133">Transmembrane helix</keyword>
<organism evidence="3 4">
    <name type="scientific">Porites lobata</name>
    <dbReference type="NCBI Taxonomy" id="104759"/>
    <lineage>
        <taxon>Eukaryota</taxon>
        <taxon>Metazoa</taxon>
        <taxon>Cnidaria</taxon>
        <taxon>Anthozoa</taxon>
        <taxon>Hexacorallia</taxon>
        <taxon>Scleractinia</taxon>
        <taxon>Fungiina</taxon>
        <taxon>Poritidae</taxon>
        <taxon>Porites</taxon>
    </lineage>
</organism>
<proteinExistence type="predicted"/>
<keyword evidence="1" id="KW-0472">Membrane</keyword>